<dbReference type="SUPFAM" id="SSF52402">
    <property type="entry name" value="Adenine nucleotide alpha hydrolases-like"/>
    <property type="match status" value="1"/>
</dbReference>
<evidence type="ECO:0000259" key="5">
    <source>
        <dbReference type="Pfam" id="PF13537"/>
    </source>
</evidence>
<dbReference type="SUPFAM" id="SSF56235">
    <property type="entry name" value="N-terminal nucleophile aminohydrolases (Ntn hydrolases)"/>
    <property type="match status" value="1"/>
</dbReference>
<organism evidence="6 7">
    <name type="scientific">Rivihabitans pingtungensis</name>
    <dbReference type="NCBI Taxonomy" id="1054498"/>
    <lineage>
        <taxon>Bacteria</taxon>
        <taxon>Pseudomonadati</taxon>
        <taxon>Pseudomonadota</taxon>
        <taxon>Betaproteobacteria</taxon>
        <taxon>Neisseriales</taxon>
        <taxon>Aquaspirillaceae</taxon>
        <taxon>Rivihabitans</taxon>
    </lineage>
</organism>
<evidence type="ECO:0000256" key="2">
    <source>
        <dbReference type="ARBA" id="ARBA00022741"/>
    </source>
</evidence>
<dbReference type="PANTHER" id="PTHR11772:SF2">
    <property type="entry name" value="ASPARAGINE SYNTHETASE [GLUTAMINE-HYDROLYZING]"/>
    <property type="match status" value="1"/>
</dbReference>
<dbReference type="GO" id="GO:0005524">
    <property type="term" value="F:ATP binding"/>
    <property type="evidence" value="ECO:0007669"/>
    <property type="project" value="UniProtKB-KW"/>
</dbReference>
<dbReference type="CDD" id="cd01991">
    <property type="entry name" value="Asn_synthase_B_C"/>
    <property type="match status" value="1"/>
</dbReference>
<comment type="caution">
    <text evidence="6">The sequence shown here is derived from an EMBL/GenBank/DDBJ whole genome shotgun (WGS) entry which is preliminary data.</text>
</comment>
<feature type="domain" description="Asparagine synthetase" evidence="4">
    <location>
        <begin position="238"/>
        <end position="355"/>
    </location>
</feature>
<gene>
    <name evidence="6" type="ORF">DFR34_108141</name>
</gene>
<dbReference type="GO" id="GO:0004066">
    <property type="term" value="F:asparagine synthase (glutamine-hydrolyzing) activity"/>
    <property type="evidence" value="ECO:0007669"/>
    <property type="project" value="InterPro"/>
</dbReference>
<dbReference type="OrthoDB" id="9763290at2"/>
<name>A0A318KU69_9NEIS</name>
<dbReference type="GO" id="GO:0005829">
    <property type="term" value="C:cytosol"/>
    <property type="evidence" value="ECO:0007669"/>
    <property type="project" value="TreeGrafter"/>
</dbReference>
<dbReference type="RefSeq" id="WP_110390690.1">
    <property type="nucleotide sequence ID" value="NZ_QJKI01000008.1"/>
</dbReference>
<evidence type="ECO:0000256" key="3">
    <source>
        <dbReference type="ARBA" id="ARBA00022840"/>
    </source>
</evidence>
<dbReference type="InterPro" id="IPR017932">
    <property type="entry name" value="GATase_2_dom"/>
</dbReference>
<dbReference type="Pfam" id="PF13537">
    <property type="entry name" value="GATase_7"/>
    <property type="match status" value="1"/>
</dbReference>
<dbReference type="Proteomes" id="UP000247555">
    <property type="component" value="Unassembled WGS sequence"/>
</dbReference>
<keyword evidence="1" id="KW-0436">Ligase</keyword>
<dbReference type="InterPro" id="IPR014729">
    <property type="entry name" value="Rossmann-like_a/b/a_fold"/>
</dbReference>
<accession>A0A318KU69</accession>
<evidence type="ECO:0000313" key="6">
    <source>
        <dbReference type="EMBL" id="PXX79245.1"/>
    </source>
</evidence>
<protein>
    <submittedName>
        <fullName evidence="6">Asparagine synthetase B (Glutamine-hydrolysing)</fullName>
    </submittedName>
</protein>
<feature type="domain" description="Glutamine amidotransferase type-2" evidence="5">
    <location>
        <begin position="53"/>
        <end position="147"/>
    </location>
</feature>
<evidence type="ECO:0000313" key="7">
    <source>
        <dbReference type="Proteomes" id="UP000247555"/>
    </source>
</evidence>
<keyword evidence="3" id="KW-0067">ATP-binding</keyword>
<evidence type="ECO:0000256" key="1">
    <source>
        <dbReference type="ARBA" id="ARBA00022598"/>
    </source>
</evidence>
<evidence type="ECO:0000259" key="4">
    <source>
        <dbReference type="Pfam" id="PF00733"/>
    </source>
</evidence>
<dbReference type="GO" id="GO:0006529">
    <property type="term" value="P:asparagine biosynthetic process"/>
    <property type="evidence" value="ECO:0007669"/>
    <property type="project" value="InterPro"/>
</dbReference>
<keyword evidence="2" id="KW-0547">Nucleotide-binding</keyword>
<feature type="domain" description="Asparagine synthetase" evidence="4">
    <location>
        <begin position="381"/>
        <end position="460"/>
    </location>
</feature>
<reference evidence="6 7" key="1">
    <citation type="submission" date="2018-05" db="EMBL/GenBank/DDBJ databases">
        <title>Genomic Encyclopedia of Type Strains, Phase IV (KMG-IV): sequencing the most valuable type-strain genomes for metagenomic binning, comparative biology and taxonomic classification.</title>
        <authorList>
            <person name="Goeker M."/>
        </authorList>
    </citation>
    <scope>NUCLEOTIDE SEQUENCE [LARGE SCALE GENOMIC DNA]</scope>
    <source>
        <strain evidence="6 7">DSM 29661</strain>
    </source>
</reference>
<dbReference type="InterPro" id="IPR050795">
    <property type="entry name" value="Asn_Synthetase"/>
</dbReference>
<dbReference type="Pfam" id="PF00733">
    <property type="entry name" value="Asn_synthase"/>
    <property type="match status" value="2"/>
</dbReference>
<dbReference type="PANTHER" id="PTHR11772">
    <property type="entry name" value="ASPARAGINE SYNTHETASE"/>
    <property type="match status" value="1"/>
</dbReference>
<dbReference type="InterPro" id="IPR001962">
    <property type="entry name" value="Asn_synthase"/>
</dbReference>
<dbReference type="Gene3D" id="3.40.50.620">
    <property type="entry name" value="HUPs"/>
    <property type="match status" value="1"/>
</dbReference>
<sequence>MMQGFVLTHQAGLDLATRPVRLSASGMRDIRRQATRHGQLESITVAAMAATTSANVWLCGQITNEHAIRRLLAERGHVDDGRSGWLHHLYREYGYHGFALLEGLFAGALLDDGALVLFASKTPGPTLYYSIDAVSRTVWASTELKALPLARRTLLPLTDILARDASCQRHATCLADVWRVSAGYCVQIDLADVPSASEQPYYSVLRTVNILDEATAASRIYATLSQVIQRLPGQHAHCLVSGGLDSSIVASLAQAHFTRLDLFTLGSTARNEFDKADALGRALGLPVTRLLIDESQFLHSLPEVIALVEHGFSTFIEYLIPVHLAHKQISSRADIMLSGYGSDVLFAGFAKAGHDTRTVAELVSSEYASTAWSNEASQCLGAAMGMEIGYPFFDSEVVDLAFAIDPYLKHKNGVEKYILRQAFHGKINAEVLWRPKVGIHEGTGCEDYFTGQLSERGADRTRLLKDALCHAVLREILEQDREPADIDMVALRQAVLAGVMPR</sequence>
<dbReference type="AlphaFoldDB" id="A0A318KU69"/>
<dbReference type="EMBL" id="QJKI01000008">
    <property type="protein sequence ID" value="PXX79245.1"/>
    <property type="molecule type" value="Genomic_DNA"/>
</dbReference>
<keyword evidence="7" id="KW-1185">Reference proteome</keyword>
<proteinExistence type="predicted"/>
<dbReference type="InterPro" id="IPR029055">
    <property type="entry name" value="Ntn_hydrolases_N"/>
</dbReference>
<dbReference type="Gene3D" id="3.60.20.10">
    <property type="entry name" value="Glutamine Phosphoribosylpyrophosphate, subunit 1, domain 1"/>
    <property type="match status" value="1"/>
</dbReference>